<dbReference type="PANTHER" id="PTHR11138:SF5">
    <property type="entry name" value="METHIONYL-TRNA FORMYLTRANSFERASE, MITOCHONDRIAL"/>
    <property type="match status" value="1"/>
</dbReference>
<proteinExistence type="predicted"/>
<dbReference type="OrthoDB" id="10268103at2759"/>
<evidence type="ECO:0000256" key="1">
    <source>
        <dbReference type="ARBA" id="ARBA00012261"/>
    </source>
</evidence>
<dbReference type="EC" id="2.1.2.9" evidence="1"/>
<dbReference type="Gene3D" id="3.40.50.12230">
    <property type="match status" value="1"/>
</dbReference>
<dbReference type="CDD" id="cd08646">
    <property type="entry name" value="FMT_core_Met-tRNA-FMT_N"/>
    <property type="match status" value="1"/>
</dbReference>
<organism evidence="4 5">
    <name type="scientific">Amylocarpus encephaloides</name>
    <dbReference type="NCBI Taxonomy" id="45428"/>
    <lineage>
        <taxon>Eukaryota</taxon>
        <taxon>Fungi</taxon>
        <taxon>Dikarya</taxon>
        <taxon>Ascomycota</taxon>
        <taxon>Pezizomycotina</taxon>
        <taxon>Leotiomycetes</taxon>
        <taxon>Helotiales</taxon>
        <taxon>Helotiales incertae sedis</taxon>
        <taxon>Amylocarpus</taxon>
    </lineage>
</organism>
<protein>
    <recommendedName>
        <fullName evidence="1">methionyl-tRNA formyltransferase</fullName>
        <ecNumber evidence="1">2.1.2.9</ecNumber>
    </recommendedName>
</protein>
<accession>A0A9P8C867</accession>
<feature type="region of interest" description="Disordered" evidence="2">
    <location>
        <begin position="414"/>
        <end position="436"/>
    </location>
</feature>
<evidence type="ECO:0000259" key="3">
    <source>
        <dbReference type="Pfam" id="PF00551"/>
    </source>
</evidence>
<dbReference type="EMBL" id="MU251384">
    <property type="protein sequence ID" value="KAG9237538.1"/>
    <property type="molecule type" value="Genomic_DNA"/>
</dbReference>
<name>A0A9P8C867_9HELO</name>
<gene>
    <name evidence="4" type="ORF">BJ875DRAFT_141421</name>
</gene>
<dbReference type="InterPro" id="IPR002376">
    <property type="entry name" value="Formyl_transf_N"/>
</dbReference>
<dbReference type="PANTHER" id="PTHR11138">
    <property type="entry name" value="METHIONYL-TRNA FORMYLTRANSFERASE"/>
    <property type="match status" value="1"/>
</dbReference>
<reference evidence="4" key="1">
    <citation type="journal article" date="2021" name="IMA Fungus">
        <title>Genomic characterization of three marine fungi, including Emericellopsis atlantica sp. nov. with signatures of a generalist lifestyle and marine biomass degradation.</title>
        <authorList>
            <person name="Hagestad O.C."/>
            <person name="Hou L."/>
            <person name="Andersen J.H."/>
            <person name="Hansen E.H."/>
            <person name="Altermark B."/>
            <person name="Li C."/>
            <person name="Kuhnert E."/>
            <person name="Cox R.J."/>
            <person name="Crous P.W."/>
            <person name="Spatafora J.W."/>
            <person name="Lail K."/>
            <person name="Amirebrahimi M."/>
            <person name="Lipzen A."/>
            <person name="Pangilinan J."/>
            <person name="Andreopoulos W."/>
            <person name="Hayes R.D."/>
            <person name="Ng V."/>
            <person name="Grigoriev I.V."/>
            <person name="Jackson S.A."/>
            <person name="Sutton T.D.S."/>
            <person name="Dobson A.D.W."/>
            <person name="Rama T."/>
        </authorList>
    </citation>
    <scope>NUCLEOTIDE SEQUENCE</scope>
    <source>
        <strain evidence="4">TRa018bII</strain>
    </source>
</reference>
<evidence type="ECO:0000313" key="4">
    <source>
        <dbReference type="EMBL" id="KAG9237538.1"/>
    </source>
</evidence>
<evidence type="ECO:0000256" key="2">
    <source>
        <dbReference type="SAM" id="MobiDB-lite"/>
    </source>
</evidence>
<dbReference type="InterPro" id="IPR036477">
    <property type="entry name" value="Formyl_transf_N_sf"/>
</dbReference>
<dbReference type="GO" id="GO:0004479">
    <property type="term" value="F:methionyl-tRNA formyltransferase activity"/>
    <property type="evidence" value="ECO:0007669"/>
    <property type="project" value="UniProtKB-EC"/>
</dbReference>
<feature type="domain" description="Formyl transferase N-terminal" evidence="3">
    <location>
        <begin position="38"/>
        <end position="197"/>
    </location>
</feature>
<keyword evidence="5" id="KW-1185">Reference proteome</keyword>
<evidence type="ECO:0000313" key="5">
    <source>
        <dbReference type="Proteomes" id="UP000824998"/>
    </source>
</evidence>
<sequence length="436" mass="49030">MKRTFSTIPSLATRSVSQQAAHCFRRGYGSKTSKPLRVLFCGSDELSCESLRAVHAEHERNPDLIASIDVLIRRAKKVGRGLKRERDVPIKAVAGELELPIHEIGHFIPDWKLRRPNDEKISLIIAVSFGLFIPAQVLQDTEYGGINIHPSLIPDYRGAAPLHHVLMNGEPSTGITLQTLDHHSFDRGTILAQTAPPGLIPIPPLCTYDQLLDMIKPRAAEMLISGLRKRLFVPPFTDFGLYKPKEVRLASKITSEHRQIDWANWDTNKIVRHSKALGRLWSQCYVEGRGKATAYRTIFEDMAIFKPAIETDTWVGMVGMFEDTYIKNALTNSGYLQIAQPFHYGYWSTFLLADGTKRKEMWFQHGEGIIICRREGQKLQYLLVNKVTVEGKEPSGAYRAMCSVNKIVEPEKSLEGAADKSWPGGSITIDAPKARR</sequence>
<dbReference type="SUPFAM" id="SSF53328">
    <property type="entry name" value="Formyltransferase"/>
    <property type="match status" value="1"/>
</dbReference>
<dbReference type="InterPro" id="IPR041711">
    <property type="entry name" value="Met-tRNA-FMT_N"/>
</dbReference>
<keyword evidence="4" id="KW-0808">Transferase</keyword>
<dbReference type="Proteomes" id="UP000824998">
    <property type="component" value="Unassembled WGS sequence"/>
</dbReference>
<dbReference type="AlphaFoldDB" id="A0A9P8C867"/>
<comment type="caution">
    <text evidence="4">The sequence shown here is derived from an EMBL/GenBank/DDBJ whole genome shotgun (WGS) entry which is preliminary data.</text>
</comment>
<dbReference type="GO" id="GO:0005739">
    <property type="term" value="C:mitochondrion"/>
    <property type="evidence" value="ECO:0007669"/>
    <property type="project" value="TreeGrafter"/>
</dbReference>
<dbReference type="Pfam" id="PF00551">
    <property type="entry name" value="Formyl_trans_N"/>
    <property type="match status" value="1"/>
</dbReference>